<evidence type="ECO:0000256" key="1">
    <source>
        <dbReference type="SAM" id="MobiDB-lite"/>
    </source>
</evidence>
<evidence type="ECO:0000313" key="3">
    <source>
        <dbReference type="Proteomes" id="UP000001554"/>
    </source>
</evidence>
<reference evidence="3" key="1">
    <citation type="journal article" date="2020" name="Nat. Ecol. Evol.">
        <title>Deeply conserved synteny resolves early events in vertebrate evolution.</title>
        <authorList>
            <person name="Simakov O."/>
            <person name="Marletaz F."/>
            <person name="Yue J.X."/>
            <person name="O'Connell B."/>
            <person name="Jenkins J."/>
            <person name="Brandt A."/>
            <person name="Calef R."/>
            <person name="Tung C.H."/>
            <person name="Huang T.K."/>
            <person name="Schmutz J."/>
            <person name="Satoh N."/>
            <person name="Yu J.K."/>
            <person name="Putnam N.H."/>
            <person name="Green R.E."/>
            <person name="Rokhsar D.S."/>
        </authorList>
    </citation>
    <scope>NUCLEOTIDE SEQUENCE [LARGE SCALE GENOMIC DNA]</scope>
    <source>
        <strain evidence="3">S238N-H82</strain>
    </source>
</reference>
<keyword evidence="2" id="KW-0812">Transmembrane</keyword>
<dbReference type="KEGG" id="bfo:118429700"/>
<dbReference type="RefSeq" id="XP_035696194.1">
    <property type="nucleotide sequence ID" value="XM_035840301.1"/>
</dbReference>
<dbReference type="OrthoDB" id="10485385at2759"/>
<feature type="transmembrane region" description="Helical" evidence="2">
    <location>
        <begin position="51"/>
        <end position="71"/>
    </location>
</feature>
<keyword evidence="2" id="KW-1133">Transmembrane helix</keyword>
<dbReference type="OMA" id="STIIQWR"/>
<evidence type="ECO:0000313" key="4">
    <source>
        <dbReference type="RefSeq" id="XP_035696194.1"/>
    </source>
</evidence>
<gene>
    <name evidence="4" type="primary">LOC118429700</name>
</gene>
<sequence length="170" mass="18563">MSTIIQWRCFAPTEEDDQRLQYARYVMIGAVIAIAIGLVLCITVNVAGLALVLLALVVIFAVIMLNCYVSMKKRQERLDRHHRPPEAAAVHTDLYPETTTPINTGDSWLPDTSNGGLDAASVQADLPTYHEAGFQQYPVVPAPDVPPPRPVADNNEPPPPSYEDAVSSGR</sequence>
<protein>
    <submittedName>
        <fullName evidence="4">Uncharacterized protein LOC118429700</fullName>
    </submittedName>
</protein>
<accession>A0A9J7M9T3</accession>
<evidence type="ECO:0000256" key="2">
    <source>
        <dbReference type="SAM" id="Phobius"/>
    </source>
</evidence>
<feature type="compositionally biased region" description="Pro residues" evidence="1">
    <location>
        <begin position="140"/>
        <end position="161"/>
    </location>
</feature>
<keyword evidence="3" id="KW-1185">Reference proteome</keyword>
<feature type="transmembrane region" description="Helical" evidence="2">
    <location>
        <begin position="25"/>
        <end position="45"/>
    </location>
</feature>
<feature type="region of interest" description="Disordered" evidence="1">
    <location>
        <begin position="137"/>
        <end position="170"/>
    </location>
</feature>
<name>A0A9J7M9T3_BRAFL</name>
<keyword evidence="2" id="KW-0472">Membrane</keyword>
<dbReference type="Proteomes" id="UP000001554">
    <property type="component" value="Chromosome 13"/>
</dbReference>
<reference evidence="4" key="2">
    <citation type="submission" date="2025-08" db="UniProtKB">
        <authorList>
            <consortium name="RefSeq"/>
        </authorList>
    </citation>
    <scope>IDENTIFICATION</scope>
    <source>
        <strain evidence="4">S238N-H82</strain>
        <tissue evidence="4">Testes</tissue>
    </source>
</reference>
<organism evidence="3 4">
    <name type="scientific">Branchiostoma floridae</name>
    <name type="common">Florida lancelet</name>
    <name type="synonym">Amphioxus</name>
    <dbReference type="NCBI Taxonomy" id="7739"/>
    <lineage>
        <taxon>Eukaryota</taxon>
        <taxon>Metazoa</taxon>
        <taxon>Chordata</taxon>
        <taxon>Cephalochordata</taxon>
        <taxon>Leptocardii</taxon>
        <taxon>Amphioxiformes</taxon>
        <taxon>Branchiostomatidae</taxon>
        <taxon>Branchiostoma</taxon>
    </lineage>
</organism>
<dbReference type="AlphaFoldDB" id="A0A9J7M9T3"/>
<proteinExistence type="predicted"/>
<dbReference type="GeneID" id="118429700"/>